<keyword evidence="6" id="KW-1185">Reference proteome</keyword>
<keyword evidence="3" id="KW-0574">Periplasm</keyword>
<dbReference type="PANTHER" id="PTHR33376:SF4">
    <property type="entry name" value="SIALIC ACID-BINDING PERIPLASMIC PROTEIN SIAP"/>
    <property type="match status" value="1"/>
</dbReference>
<evidence type="ECO:0000256" key="4">
    <source>
        <dbReference type="SAM" id="SignalP"/>
    </source>
</evidence>
<dbReference type="NCBIfam" id="NF037995">
    <property type="entry name" value="TRAP_S1"/>
    <property type="match status" value="1"/>
</dbReference>
<reference evidence="6" key="1">
    <citation type="submission" date="2016-10" db="EMBL/GenBank/DDBJ databases">
        <authorList>
            <person name="Varghese N."/>
            <person name="Submissions S."/>
        </authorList>
    </citation>
    <scope>NUCLEOTIDE SEQUENCE [LARGE SCALE GENOMIC DNA]</scope>
    <source>
        <strain evidence="6">DSM 10146</strain>
    </source>
</reference>
<comment type="subcellular location">
    <subcellularLocation>
        <location evidence="1">Periplasm</location>
    </subcellularLocation>
</comment>
<name>A0A1G7G8C7_9RHOB</name>
<protein>
    <submittedName>
        <fullName evidence="5">TRAP-type C4-dicarboxylate transport system, substrate-binding protein</fullName>
    </submittedName>
</protein>
<evidence type="ECO:0000256" key="3">
    <source>
        <dbReference type="ARBA" id="ARBA00022764"/>
    </source>
</evidence>
<sequence>MQIKRATAAIAALITSTAIATTAQAQSVEATFGILFGPTTPFVACGGLPMAEELADAGFDISVVHSAQLGSENQMAEQVSFGELEMAVITSSIFAAWSENISVLETYYLYDNVDQVMKVYTTPTAQALMDELLEVANVRVVGSPWLYGVRNVFGMKEIHGPDDFSGMRLRVPETPVSIEGAKSLGAQPTPVAYSELYLALQQGIVDGAEAPIPIIGLESFDEPAEYVAMTRHLITAAPFVVNEDFWQSLSAEEQEALTTAATSASERVRECVDTAEAETLAKWKENGEVTVIEDLDVEAIKAKAREHFSSGLPYSEAYVKLLEDLK</sequence>
<dbReference type="InterPro" id="IPR018389">
    <property type="entry name" value="DctP_fam"/>
</dbReference>
<proteinExistence type="predicted"/>
<dbReference type="Gene3D" id="3.40.190.170">
    <property type="entry name" value="Bacterial extracellular solute-binding protein, family 7"/>
    <property type="match status" value="1"/>
</dbReference>
<gene>
    <name evidence="5" type="ORF">SAMN04488105_108195</name>
</gene>
<dbReference type="RefSeq" id="WP_008887609.1">
    <property type="nucleotide sequence ID" value="NZ_FNAV01000008.1"/>
</dbReference>
<accession>A0A1G7G8C7</accession>
<evidence type="ECO:0000313" key="5">
    <source>
        <dbReference type="EMBL" id="SDE84325.1"/>
    </source>
</evidence>
<keyword evidence="2 4" id="KW-0732">Signal</keyword>
<dbReference type="AlphaFoldDB" id="A0A1G7G8C7"/>
<organism evidence="5 6">
    <name type="scientific">Salipiger thiooxidans</name>
    <dbReference type="NCBI Taxonomy" id="282683"/>
    <lineage>
        <taxon>Bacteria</taxon>
        <taxon>Pseudomonadati</taxon>
        <taxon>Pseudomonadota</taxon>
        <taxon>Alphaproteobacteria</taxon>
        <taxon>Rhodobacterales</taxon>
        <taxon>Roseobacteraceae</taxon>
        <taxon>Salipiger</taxon>
    </lineage>
</organism>
<evidence type="ECO:0000256" key="2">
    <source>
        <dbReference type="ARBA" id="ARBA00022729"/>
    </source>
</evidence>
<evidence type="ECO:0000313" key="6">
    <source>
        <dbReference type="Proteomes" id="UP000198994"/>
    </source>
</evidence>
<dbReference type="InterPro" id="IPR038404">
    <property type="entry name" value="TRAP_DctP_sf"/>
</dbReference>
<dbReference type="GO" id="GO:0042597">
    <property type="term" value="C:periplasmic space"/>
    <property type="evidence" value="ECO:0007669"/>
    <property type="project" value="UniProtKB-SubCell"/>
</dbReference>
<feature type="signal peptide" evidence="4">
    <location>
        <begin position="1"/>
        <end position="25"/>
    </location>
</feature>
<dbReference type="Pfam" id="PF03480">
    <property type="entry name" value="DctP"/>
    <property type="match status" value="1"/>
</dbReference>
<dbReference type="EMBL" id="FNAV01000008">
    <property type="protein sequence ID" value="SDE84325.1"/>
    <property type="molecule type" value="Genomic_DNA"/>
</dbReference>
<dbReference type="GO" id="GO:0055085">
    <property type="term" value="P:transmembrane transport"/>
    <property type="evidence" value="ECO:0007669"/>
    <property type="project" value="InterPro"/>
</dbReference>
<dbReference type="PANTHER" id="PTHR33376">
    <property type="match status" value="1"/>
</dbReference>
<dbReference type="Proteomes" id="UP000198994">
    <property type="component" value="Unassembled WGS sequence"/>
</dbReference>
<dbReference type="STRING" id="282683.SAMN04488105_108195"/>
<evidence type="ECO:0000256" key="1">
    <source>
        <dbReference type="ARBA" id="ARBA00004418"/>
    </source>
</evidence>
<feature type="chain" id="PRO_5011701074" evidence="4">
    <location>
        <begin position="26"/>
        <end position="326"/>
    </location>
</feature>